<evidence type="ECO:0000256" key="2">
    <source>
        <dbReference type="ARBA" id="ARBA00008061"/>
    </source>
</evidence>
<reference evidence="8 9" key="1">
    <citation type="submission" date="2014-06" db="EMBL/GenBank/DDBJ databases">
        <title>Evolutionary Origins and Diversification of the Mycorrhizal Mutualists.</title>
        <authorList>
            <consortium name="DOE Joint Genome Institute"/>
            <consortium name="Mycorrhizal Genomics Consortium"/>
            <person name="Kohler A."/>
            <person name="Kuo A."/>
            <person name="Nagy L.G."/>
            <person name="Floudas D."/>
            <person name="Copeland A."/>
            <person name="Barry K.W."/>
            <person name="Cichocki N."/>
            <person name="Veneault-Fourrey C."/>
            <person name="LaButti K."/>
            <person name="Lindquist E.A."/>
            <person name="Lipzen A."/>
            <person name="Lundell T."/>
            <person name="Morin E."/>
            <person name="Murat C."/>
            <person name="Riley R."/>
            <person name="Ohm R."/>
            <person name="Sun H."/>
            <person name="Tunlid A."/>
            <person name="Henrissat B."/>
            <person name="Grigoriev I.V."/>
            <person name="Hibbett D.S."/>
            <person name="Martin F."/>
        </authorList>
    </citation>
    <scope>NUCLEOTIDE SEQUENCE [LARGE SCALE GENOMIC DNA]</scope>
    <source>
        <strain evidence="8 9">FD-325 SS-3</strain>
    </source>
</reference>
<feature type="domain" description="Glycosyl hydrolase family 13 catalytic" evidence="7">
    <location>
        <begin position="34"/>
        <end position="419"/>
    </location>
</feature>
<dbReference type="InterPro" id="IPR013776">
    <property type="entry name" value="A-amylase_thermo"/>
</dbReference>
<accession>A0A0C9SYE5</accession>
<keyword evidence="9" id="KW-1185">Reference proteome</keyword>
<dbReference type="NCBIfam" id="NF006968">
    <property type="entry name" value="PRK09441.1-1"/>
    <property type="match status" value="1"/>
</dbReference>
<dbReference type="EMBL" id="KN832568">
    <property type="protein sequence ID" value="KII85010.1"/>
    <property type="molecule type" value="Genomic_DNA"/>
</dbReference>
<dbReference type="NCBIfam" id="NF006969">
    <property type="entry name" value="PRK09441.1-2"/>
    <property type="match status" value="1"/>
</dbReference>
<proteinExistence type="inferred from homology"/>
<dbReference type="SUPFAM" id="SSF51445">
    <property type="entry name" value="(Trans)glycosidases"/>
    <property type="match status" value="1"/>
</dbReference>
<dbReference type="Pfam" id="PF00128">
    <property type="entry name" value="Alpha-amylase"/>
    <property type="match status" value="1"/>
</dbReference>
<dbReference type="Proteomes" id="UP000053263">
    <property type="component" value="Unassembled WGS sequence"/>
</dbReference>
<protein>
    <submittedName>
        <fullName evidence="8">Glycoside hydrolase family 13 protein</fullName>
    </submittedName>
</protein>
<evidence type="ECO:0000313" key="9">
    <source>
        <dbReference type="Proteomes" id="UP000053263"/>
    </source>
</evidence>
<dbReference type="HOGENOM" id="CLU_024572_2_0_1"/>
<gene>
    <name evidence="8" type="ORF">PLICRDRAFT_116460</name>
</gene>
<name>A0A0C9SYE5_PLICR</name>
<dbReference type="Gene3D" id="2.60.40.1180">
    <property type="entry name" value="Golgi alpha-mannosidase II"/>
    <property type="match status" value="1"/>
</dbReference>
<evidence type="ECO:0000259" key="7">
    <source>
        <dbReference type="SMART" id="SM00642"/>
    </source>
</evidence>
<dbReference type="GO" id="GO:0005509">
    <property type="term" value="F:calcium ion binding"/>
    <property type="evidence" value="ECO:0007669"/>
    <property type="project" value="InterPro"/>
</dbReference>
<keyword evidence="3" id="KW-0479">Metal-binding</keyword>
<comment type="cofactor">
    <cofactor evidence="1">
        <name>Ca(2+)</name>
        <dbReference type="ChEBI" id="CHEBI:29108"/>
    </cofactor>
</comment>
<dbReference type="SMART" id="SM00642">
    <property type="entry name" value="Aamy"/>
    <property type="match status" value="1"/>
</dbReference>
<dbReference type="Gene3D" id="3.20.20.80">
    <property type="entry name" value="Glycosidases"/>
    <property type="match status" value="1"/>
</dbReference>
<dbReference type="CDD" id="cd11318">
    <property type="entry name" value="AmyAc_bac_fung_AmyA"/>
    <property type="match status" value="1"/>
</dbReference>
<dbReference type="SUPFAM" id="SSF51011">
    <property type="entry name" value="Glycosyl hydrolase domain"/>
    <property type="match status" value="1"/>
</dbReference>
<keyword evidence="5" id="KW-0119">Carbohydrate metabolism</keyword>
<dbReference type="InterPro" id="IPR013780">
    <property type="entry name" value="Glyco_hydro_b"/>
</dbReference>
<dbReference type="GO" id="GO:0004553">
    <property type="term" value="F:hydrolase activity, hydrolyzing O-glycosyl compounds"/>
    <property type="evidence" value="ECO:0007669"/>
    <property type="project" value="InterPro"/>
</dbReference>
<dbReference type="Gene3D" id="2.40.30.140">
    <property type="match status" value="1"/>
</dbReference>
<evidence type="ECO:0000313" key="8">
    <source>
        <dbReference type="EMBL" id="KII85010.1"/>
    </source>
</evidence>
<keyword evidence="4 8" id="KW-0378">Hydrolase</keyword>
<evidence type="ECO:0000256" key="4">
    <source>
        <dbReference type="ARBA" id="ARBA00022801"/>
    </source>
</evidence>
<evidence type="ECO:0000256" key="1">
    <source>
        <dbReference type="ARBA" id="ARBA00001913"/>
    </source>
</evidence>
<keyword evidence="6" id="KW-0326">Glycosidase</keyword>
<dbReference type="PANTHER" id="PTHR43447">
    <property type="entry name" value="ALPHA-AMYLASE"/>
    <property type="match status" value="1"/>
</dbReference>
<evidence type="ECO:0000256" key="5">
    <source>
        <dbReference type="ARBA" id="ARBA00023277"/>
    </source>
</evidence>
<dbReference type="AlphaFoldDB" id="A0A0C9SYE5"/>
<organism evidence="8 9">
    <name type="scientific">Plicaturopsis crispa FD-325 SS-3</name>
    <dbReference type="NCBI Taxonomy" id="944288"/>
    <lineage>
        <taxon>Eukaryota</taxon>
        <taxon>Fungi</taxon>
        <taxon>Dikarya</taxon>
        <taxon>Basidiomycota</taxon>
        <taxon>Agaricomycotina</taxon>
        <taxon>Agaricomycetes</taxon>
        <taxon>Agaricomycetidae</taxon>
        <taxon>Amylocorticiales</taxon>
        <taxon>Amylocorticiaceae</taxon>
        <taxon>Plicatura</taxon>
        <taxon>Plicaturopsis crispa</taxon>
    </lineage>
</organism>
<dbReference type="OrthoDB" id="550577at2759"/>
<dbReference type="GO" id="GO:0005975">
    <property type="term" value="P:carbohydrate metabolic process"/>
    <property type="evidence" value="ECO:0007669"/>
    <property type="project" value="InterPro"/>
</dbReference>
<dbReference type="InterPro" id="IPR006047">
    <property type="entry name" value="GH13_cat_dom"/>
</dbReference>
<dbReference type="PIRSF" id="PIRSF001021">
    <property type="entry name" value="Alph-amls_thrmst"/>
    <property type="match status" value="1"/>
</dbReference>
<evidence type="ECO:0000256" key="6">
    <source>
        <dbReference type="ARBA" id="ARBA00023295"/>
    </source>
</evidence>
<comment type="similarity">
    <text evidence="2">Belongs to the glycosyl hydrolase 13 family.</text>
</comment>
<dbReference type="InterPro" id="IPR017853">
    <property type="entry name" value="GH"/>
</dbReference>
<evidence type="ECO:0000256" key="3">
    <source>
        <dbReference type="ARBA" id="ARBA00022723"/>
    </source>
</evidence>
<sequence length="511" mass="58244">MGFISWIKSRIYEPWHAPALPRMRLGPEGSPNNPLMIQFFTWDCLRSDMSWWRHLECEIPRLATLGVTQIWLPPAHKAMVPDGRGYDAYDLWDLGEFEQKGSIATRWGTREELLGACATAQSHSIDVLIDAVLNHKLGADRPESFLAVPVDPDNRLQDIGPAQEVEGWTAFDFPGRSNKYSRFQWNHTHFTGIDWDQRTRRKGVFRIATESHKGWSQGVDNELGNYDYLLGADIDHRHPDVRDDLLSWGTWVTNAEGFRFDAIKHMDREFLLEFITTVRQRSGKTDMFSVSEYWSGNLKIIMPCIKALQGQTAFFDVPLHYNFHRASKEGSDFDLRTILDGTIVKARPGDAVTFVDNHDTVVGQSLESWVGPNFKTQAYALILLRTAGHPCVFYGDTHPYTEGYDEETARNVALLMQARKLFAYGPMKDYFHYRNCVGFVRAGDSDHRGCVVIISNGTSDGKHAIRMYVGKQHGNATFHNFLSSRQTILVGADGWYNFICPPQGVQVWVRT</sequence>